<dbReference type="InterPro" id="IPR001387">
    <property type="entry name" value="Cro/C1-type_HTH"/>
</dbReference>
<dbReference type="InterPro" id="IPR050807">
    <property type="entry name" value="TransReg_Diox_bact_type"/>
</dbReference>
<dbReference type="PANTHER" id="PTHR46797">
    <property type="entry name" value="HTH-TYPE TRANSCRIPTIONAL REGULATOR"/>
    <property type="match status" value="1"/>
</dbReference>
<name>A0AAW4FH69_9HYPH</name>
<dbReference type="SUPFAM" id="SSF47413">
    <property type="entry name" value="lambda repressor-like DNA-binding domains"/>
    <property type="match status" value="1"/>
</dbReference>
<dbReference type="PANTHER" id="PTHR46797:SF25">
    <property type="entry name" value="TRANSCRIPTIONAL REGULATOR"/>
    <property type="match status" value="1"/>
</dbReference>
<dbReference type="GO" id="GO:0003677">
    <property type="term" value="F:DNA binding"/>
    <property type="evidence" value="ECO:0007669"/>
    <property type="project" value="UniProtKB-KW"/>
</dbReference>
<feature type="domain" description="HTH cro/C1-type" evidence="3">
    <location>
        <begin position="29"/>
        <end position="83"/>
    </location>
</feature>
<evidence type="ECO:0000313" key="4">
    <source>
        <dbReference type="EMBL" id="MBM3091457.1"/>
    </source>
</evidence>
<dbReference type="SMART" id="SM00530">
    <property type="entry name" value="HTH_XRE"/>
    <property type="match status" value="1"/>
</dbReference>
<reference evidence="4 5" key="1">
    <citation type="submission" date="2020-01" db="EMBL/GenBank/DDBJ databases">
        <title>Draft genome assembly of Ensifer adhaerens T173.</title>
        <authorList>
            <person name="Craig J.E."/>
            <person name="Stinchcombe J.R."/>
        </authorList>
    </citation>
    <scope>NUCLEOTIDE SEQUENCE [LARGE SCALE GENOMIC DNA]</scope>
    <source>
        <strain evidence="4 5">T173</strain>
    </source>
</reference>
<comment type="caution">
    <text evidence="4">The sequence shown here is derived from an EMBL/GenBank/DDBJ whole genome shotgun (WGS) entry which is preliminary data.</text>
</comment>
<keyword evidence="1" id="KW-0238">DNA-binding</keyword>
<feature type="region of interest" description="Disordered" evidence="2">
    <location>
        <begin position="1"/>
        <end position="26"/>
    </location>
</feature>
<dbReference type="GO" id="GO:0005829">
    <property type="term" value="C:cytosol"/>
    <property type="evidence" value="ECO:0007669"/>
    <property type="project" value="TreeGrafter"/>
</dbReference>
<evidence type="ECO:0000256" key="1">
    <source>
        <dbReference type="ARBA" id="ARBA00023125"/>
    </source>
</evidence>
<dbReference type="GO" id="GO:0003700">
    <property type="term" value="F:DNA-binding transcription factor activity"/>
    <property type="evidence" value="ECO:0007669"/>
    <property type="project" value="TreeGrafter"/>
</dbReference>
<dbReference type="InterPro" id="IPR011051">
    <property type="entry name" value="RmlC_Cupin_sf"/>
</dbReference>
<dbReference type="AlphaFoldDB" id="A0AAW4FH69"/>
<dbReference type="CDD" id="cd02209">
    <property type="entry name" value="cupin_XRE_C"/>
    <property type="match status" value="1"/>
</dbReference>
<evidence type="ECO:0000259" key="3">
    <source>
        <dbReference type="PROSITE" id="PS50943"/>
    </source>
</evidence>
<sequence length="236" mass="25627">MWDEGDFTVDSQSRPGDPASELPSLGDRLRERRKALKLTLKEVADRADFSVGFISQIERGITVPSLTSLVAVCRVLKVEVGTFLNSPRVATPFTRHDQRRAYALAGSPDNNISYERLSASFPGSVLRSTVVHTPPGHRSEAMTHEGEEMFFVLQGALTIEIDGEETVLETGDSAHFLSGLTHLTWNHTSEPTVILHTCTMDVFGDAQAMETPEGAFAVTRAEDRRSASASPGKGAG</sequence>
<dbReference type="Proteomes" id="UP000744980">
    <property type="component" value="Unassembled WGS sequence"/>
</dbReference>
<dbReference type="Pfam" id="PF07883">
    <property type="entry name" value="Cupin_2"/>
    <property type="match status" value="1"/>
</dbReference>
<dbReference type="EMBL" id="WXFA01000006">
    <property type="protein sequence ID" value="MBM3091457.1"/>
    <property type="molecule type" value="Genomic_DNA"/>
</dbReference>
<dbReference type="CDD" id="cd00093">
    <property type="entry name" value="HTH_XRE"/>
    <property type="match status" value="1"/>
</dbReference>
<evidence type="ECO:0000256" key="2">
    <source>
        <dbReference type="SAM" id="MobiDB-lite"/>
    </source>
</evidence>
<evidence type="ECO:0000313" key="5">
    <source>
        <dbReference type="Proteomes" id="UP000744980"/>
    </source>
</evidence>
<dbReference type="InterPro" id="IPR014710">
    <property type="entry name" value="RmlC-like_jellyroll"/>
</dbReference>
<protein>
    <submittedName>
        <fullName evidence="4">Cupin domain-containing protein</fullName>
    </submittedName>
</protein>
<accession>A0AAW4FH69</accession>
<dbReference type="PROSITE" id="PS50943">
    <property type="entry name" value="HTH_CROC1"/>
    <property type="match status" value="1"/>
</dbReference>
<dbReference type="Gene3D" id="1.10.260.40">
    <property type="entry name" value="lambda repressor-like DNA-binding domains"/>
    <property type="match status" value="1"/>
</dbReference>
<dbReference type="InterPro" id="IPR013096">
    <property type="entry name" value="Cupin_2"/>
</dbReference>
<dbReference type="InterPro" id="IPR010982">
    <property type="entry name" value="Lambda_DNA-bd_dom_sf"/>
</dbReference>
<gene>
    <name evidence="4" type="ORF">GFB56_11590</name>
</gene>
<dbReference type="SUPFAM" id="SSF51182">
    <property type="entry name" value="RmlC-like cupins"/>
    <property type="match status" value="1"/>
</dbReference>
<keyword evidence="5" id="KW-1185">Reference proteome</keyword>
<proteinExistence type="predicted"/>
<dbReference type="Gene3D" id="2.60.120.10">
    <property type="entry name" value="Jelly Rolls"/>
    <property type="match status" value="1"/>
</dbReference>
<dbReference type="Pfam" id="PF01381">
    <property type="entry name" value="HTH_3"/>
    <property type="match status" value="1"/>
</dbReference>
<organism evidence="4 5">
    <name type="scientific">Ensifer canadensis</name>
    <dbReference type="NCBI Taxonomy" id="555315"/>
    <lineage>
        <taxon>Bacteria</taxon>
        <taxon>Pseudomonadati</taxon>
        <taxon>Pseudomonadota</taxon>
        <taxon>Alphaproteobacteria</taxon>
        <taxon>Hyphomicrobiales</taxon>
        <taxon>Rhizobiaceae</taxon>
        <taxon>Sinorhizobium/Ensifer group</taxon>
        <taxon>Ensifer</taxon>
    </lineage>
</organism>